<dbReference type="EMBL" id="BMAW01065892">
    <property type="protein sequence ID" value="GFT52371.1"/>
    <property type="molecule type" value="Genomic_DNA"/>
</dbReference>
<comment type="caution">
    <text evidence="1">The sequence shown here is derived from an EMBL/GenBank/DDBJ whole genome shotgun (WGS) entry which is preliminary data.</text>
</comment>
<reference evidence="1" key="1">
    <citation type="submission" date="2020-08" db="EMBL/GenBank/DDBJ databases">
        <title>Multicomponent nature underlies the extraordinary mechanical properties of spider dragline silk.</title>
        <authorList>
            <person name="Kono N."/>
            <person name="Nakamura H."/>
            <person name="Mori M."/>
            <person name="Yoshida Y."/>
            <person name="Ohtoshi R."/>
            <person name="Malay A.D."/>
            <person name="Moran D.A.P."/>
            <person name="Tomita M."/>
            <person name="Numata K."/>
            <person name="Arakawa K."/>
        </authorList>
    </citation>
    <scope>NUCLEOTIDE SEQUENCE</scope>
</reference>
<proteinExistence type="predicted"/>
<accession>A0A8X6TVV3</accession>
<gene>
    <name evidence="1" type="ORF">NPIL_62711</name>
</gene>
<sequence>KTNDAIDSLTDDYLRLTTIDEIQPDRRRRAATLGTILKDCHWGGGT</sequence>
<dbReference type="AlphaFoldDB" id="A0A8X6TVV3"/>
<evidence type="ECO:0000313" key="1">
    <source>
        <dbReference type="EMBL" id="GFT52371.1"/>
    </source>
</evidence>
<feature type="non-terminal residue" evidence="1">
    <location>
        <position position="1"/>
    </location>
</feature>
<evidence type="ECO:0000313" key="2">
    <source>
        <dbReference type="Proteomes" id="UP000887013"/>
    </source>
</evidence>
<dbReference type="Proteomes" id="UP000887013">
    <property type="component" value="Unassembled WGS sequence"/>
</dbReference>
<keyword evidence="2" id="KW-1185">Reference proteome</keyword>
<protein>
    <submittedName>
        <fullName evidence="1">Uncharacterized protein</fullName>
    </submittedName>
</protein>
<name>A0A8X6TVV3_NEPPI</name>
<organism evidence="1 2">
    <name type="scientific">Nephila pilipes</name>
    <name type="common">Giant wood spider</name>
    <name type="synonym">Nephila maculata</name>
    <dbReference type="NCBI Taxonomy" id="299642"/>
    <lineage>
        <taxon>Eukaryota</taxon>
        <taxon>Metazoa</taxon>
        <taxon>Ecdysozoa</taxon>
        <taxon>Arthropoda</taxon>
        <taxon>Chelicerata</taxon>
        <taxon>Arachnida</taxon>
        <taxon>Araneae</taxon>
        <taxon>Araneomorphae</taxon>
        <taxon>Entelegynae</taxon>
        <taxon>Araneoidea</taxon>
        <taxon>Nephilidae</taxon>
        <taxon>Nephila</taxon>
    </lineage>
</organism>